<dbReference type="Pfam" id="PF10391">
    <property type="entry name" value="DNA_pol_lambd_f"/>
    <property type="match status" value="1"/>
</dbReference>
<dbReference type="InterPro" id="IPR027421">
    <property type="entry name" value="DNA_pol_lamdba_lyase_dom_sf"/>
</dbReference>
<dbReference type="InterPro" id="IPR018944">
    <property type="entry name" value="DNA_pol_lambd_fingers_domain"/>
</dbReference>
<evidence type="ECO:0000256" key="5">
    <source>
        <dbReference type="ARBA" id="ARBA00022634"/>
    </source>
</evidence>
<evidence type="ECO:0000259" key="17">
    <source>
        <dbReference type="PROSITE" id="PS50172"/>
    </source>
</evidence>
<dbReference type="InterPro" id="IPR022312">
    <property type="entry name" value="DNA_pol_X"/>
</dbReference>
<feature type="compositionally biased region" description="Polar residues" evidence="16">
    <location>
        <begin position="311"/>
        <end position="322"/>
    </location>
</feature>
<dbReference type="InterPro" id="IPR002054">
    <property type="entry name" value="DNA-dir_DNA_pol_X"/>
</dbReference>
<feature type="compositionally biased region" description="Basic and acidic residues" evidence="16">
    <location>
        <begin position="101"/>
        <end position="116"/>
    </location>
</feature>
<evidence type="ECO:0000256" key="10">
    <source>
        <dbReference type="ARBA" id="ARBA00022932"/>
    </source>
</evidence>
<comment type="cofactor">
    <cofactor evidence="1">
        <name>Mn(2+)</name>
        <dbReference type="ChEBI" id="CHEBI:29035"/>
    </cofactor>
</comment>
<evidence type="ECO:0000256" key="12">
    <source>
        <dbReference type="ARBA" id="ARBA00023204"/>
    </source>
</evidence>
<dbReference type="Pfam" id="PF14791">
    <property type="entry name" value="DNA_pol_B_thumb"/>
    <property type="match status" value="1"/>
</dbReference>
<dbReference type="SUPFAM" id="SSF81585">
    <property type="entry name" value="PsbU/PolX domain-like"/>
    <property type="match status" value="1"/>
</dbReference>
<feature type="region of interest" description="Disordered" evidence="16">
    <location>
        <begin position="36"/>
        <end position="153"/>
    </location>
</feature>
<evidence type="ECO:0000256" key="15">
    <source>
        <dbReference type="PIRSR" id="PIRSR622312-50"/>
    </source>
</evidence>
<name>A0A8A3P7M0_9HELO</name>
<accession>A0A8A3P7M0</accession>
<dbReference type="GO" id="GO:0005634">
    <property type="term" value="C:nucleus"/>
    <property type="evidence" value="ECO:0007669"/>
    <property type="project" value="TreeGrafter"/>
</dbReference>
<dbReference type="FunFam" id="1.10.150.110:FF:000005">
    <property type="entry name" value="DNA polymerase POL4"/>
    <property type="match status" value="1"/>
</dbReference>
<keyword evidence="13" id="KW-0456">Lyase</keyword>
<dbReference type="PROSITE" id="PS50172">
    <property type="entry name" value="BRCT"/>
    <property type="match status" value="1"/>
</dbReference>
<evidence type="ECO:0000256" key="3">
    <source>
        <dbReference type="ARBA" id="ARBA00012417"/>
    </source>
</evidence>
<dbReference type="Gene3D" id="3.30.460.10">
    <property type="entry name" value="Beta Polymerase, domain 2"/>
    <property type="match status" value="1"/>
</dbReference>
<evidence type="ECO:0000256" key="1">
    <source>
        <dbReference type="ARBA" id="ARBA00001936"/>
    </source>
</evidence>
<feature type="region of interest" description="Disordered" evidence="16">
    <location>
        <begin position="307"/>
        <end position="377"/>
    </location>
</feature>
<dbReference type="Gene3D" id="3.40.50.10190">
    <property type="entry name" value="BRCT domain"/>
    <property type="match status" value="1"/>
</dbReference>
<evidence type="ECO:0000256" key="16">
    <source>
        <dbReference type="SAM" id="MobiDB-lite"/>
    </source>
</evidence>
<proteinExistence type="inferred from homology"/>
<dbReference type="InterPro" id="IPR028207">
    <property type="entry name" value="DNA_pol_B_palm_palm"/>
</dbReference>
<evidence type="ECO:0000256" key="11">
    <source>
        <dbReference type="ARBA" id="ARBA00023125"/>
    </source>
</evidence>
<evidence type="ECO:0000256" key="14">
    <source>
        <dbReference type="ARBA" id="ARBA00049244"/>
    </source>
</evidence>
<keyword evidence="6" id="KW-0808">Transferase</keyword>
<dbReference type="GO" id="GO:0016829">
    <property type="term" value="F:lyase activity"/>
    <property type="evidence" value="ECO:0007669"/>
    <property type="project" value="UniProtKB-KW"/>
</dbReference>
<evidence type="ECO:0000313" key="18">
    <source>
        <dbReference type="EMBL" id="QSZ28679.1"/>
    </source>
</evidence>
<dbReference type="Pfam" id="PF14792">
    <property type="entry name" value="DNA_pol_B_palm"/>
    <property type="match status" value="1"/>
</dbReference>
<evidence type="ECO:0000256" key="13">
    <source>
        <dbReference type="ARBA" id="ARBA00023239"/>
    </source>
</evidence>
<dbReference type="PRINTS" id="PR00869">
    <property type="entry name" value="DNAPOLX"/>
</dbReference>
<reference evidence="18" key="1">
    <citation type="submission" date="2020-10" db="EMBL/GenBank/DDBJ databases">
        <title>Genome Sequence of Monilinia vaccinii-corymbosi Sheds Light on Mummy Berry Disease Infection of Blueberry and Mating Type.</title>
        <authorList>
            <person name="Yow A.G."/>
            <person name="Zhang Y."/>
            <person name="Bansal K."/>
            <person name="Eacker S.M."/>
            <person name="Sullivan S."/>
            <person name="Liachko I."/>
            <person name="Cubeta M.A."/>
            <person name="Rollins J.A."/>
            <person name="Ashrafi H."/>
        </authorList>
    </citation>
    <scope>NUCLEOTIDE SEQUENCE</scope>
    <source>
        <strain evidence="18">RL-1</strain>
    </source>
</reference>
<evidence type="ECO:0000313" key="19">
    <source>
        <dbReference type="Proteomes" id="UP000672032"/>
    </source>
</evidence>
<dbReference type="Gene3D" id="3.30.210.10">
    <property type="entry name" value="DNA polymerase, thumb domain"/>
    <property type="match status" value="1"/>
</dbReference>
<dbReference type="InterPro" id="IPR036420">
    <property type="entry name" value="BRCT_dom_sf"/>
</dbReference>
<dbReference type="CDD" id="cd00141">
    <property type="entry name" value="NT_POLXc"/>
    <property type="match status" value="1"/>
</dbReference>
<keyword evidence="7" id="KW-0548">Nucleotidyltransferase</keyword>
<dbReference type="FunFam" id="3.30.210.10:FF:000001">
    <property type="entry name" value="DNA polymerase lambda"/>
    <property type="match status" value="1"/>
</dbReference>
<keyword evidence="5" id="KW-0237">DNA synthesis</keyword>
<feature type="domain" description="BRCT" evidence="17">
    <location>
        <begin position="202"/>
        <end position="290"/>
    </location>
</feature>
<keyword evidence="11" id="KW-0238">DNA-binding</keyword>
<dbReference type="InterPro" id="IPR043519">
    <property type="entry name" value="NT_sf"/>
</dbReference>
<dbReference type="InterPro" id="IPR010996">
    <property type="entry name" value="HHH_MUS81"/>
</dbReference>
<dbReference type="Proteomes" id="UP000672032">
    <property type="component" value="Chromosome 1"/>
</dbReference>
<dbReference type="SMART" id="SM00292">
    <property type="entry name" value="BRCT"/>
    <property type="match status" value="1"/>
</dbReference>
<dbReference type="SUPFAM" id="SSF52113">
    <property type="entry name" value="BRCT domain"/>
    <property type="match status" value="1"/>
</dbReference>
<dbReference type="EMBL" id="CP063405">
    <property type="protein sequence ID" value="QSZ28679.1"/>
    <property type="molecule type" value="Genomic_DNA"/>
</dbReference>
<dbReference type="InterPro" id="IPR002008">
    <property type="entry name" value="DNA_pol_X_beta-like"/>
</dbReference>
<feature type="active site" description="Nucleophile; Schiff-base intermediate with DNA; for 5'-dRP lyase activity" evidence="15">
    <location>
        <position position="541"/>
    </location>
</feature>
<dbReference type="GO" id="GO:0006303">
    <property type="term" value="P:double-strand break repair via nonhomologous end joining"/>
    <property type="evidence" value="ECO:0007669"/>
    <property type="project" value="TreeGrafter"/>
</dbReference>
<dbReference type="Gene3D" id="1.10.150.20">
    <property type="entry name" value="5' to 3' exonuclease, C-terminal subdomain"/>
    <property type="match status" value="1"/>
</dbReference>
<dbReference type="GO" id="GO:0003677">
    <property type="term" value="F:DNA binding"/>
    <property type="evidence" value="ECO:0007669"/>
    <property type="project" value="UniProtKB-KW"/>
</dbReference>
<dbReference type="GO" id="GO:0006260">
    <property type="term" value="P:DNA replication"/>
    <property type="evidence" value="ECO:0007669"/>
    <property type="project" value="UniProtKB-KW"/>
</dbReference>
<gene>
    <name evidence="18" type="ORF">DSL72_003179</name>
</gene>
<dbReference type="SUPFAM" id="SSF81301">
    <property type="entry name" value="Nucleotidyltransferase"/>
    <property type="match status" value="1"/>
</dbReference>
<keyword evidence="9" id="KW-0227">DNA damage</keyword>
<dbReference type="SMART" id="SM00483">
    <property type="entry name" value="POLXc"/>
    <property type="match status" value="1"/>
</dbReference>
<dbReference type="InterPro" id="IPR019843">
    <property type="entry name" value="DNA_pol-X_BS"/>
</dbReference>
<evidence type="ECO:0000256" key="4">
    <source>
        <dbReference type="ARBA" id="ARBA00016513"/>
    </source>
</evidence>
<dbReference type="InterPro" id="IPR037160">
    <property type="entry name" value="DNA_Pol_thumb_sf"/>
</dbReference>
<dbReference type="EC" id="2.7.7.7" evidence="3"/>
<dbReference type="PANTHER" id="PTHR11276:SF28">
    <property type="entry name" value="DNA POLYMERASE LAMBDA"/>
    <property type="match status" value="1"/>
</dbReference>
<evidence type="ECO:0000256" key="7">
    <source>
        <dbReference type="ARBA" id="ARBA00022695"/>
    </source>
</evidence>
<dbReference type="SUPFAM" id="SSF47802">
    <property type="entry name" value="DNA polymerase beta, N-terminal domain-like"/>
    <property type="match status" value="1"/>
</dbReference>
<dbReference type="GO" id="GO:0003887">
    <property type="term" value="F:DNA-directed DNA polymerase activity"/>
    <property type="evidence" value="ECO:0007669"/>
    <property type="project" value="UniProtKB-KW"/>
</dbReference>
<organism evidence="18 19">
    <name type="scientific">Monilinia vaccinii-corymbosi</name>
    <dbReference type="NCBI Taxonomy" id="61207"/>
    <lineage>
        <taxon>Eukaryota</taxon>
        <taxon>Fungi</taxon>
        <taxon>Dikarya</taxon>
        <taxon>Ascomycota</taxon>
        <taxon>Pezizomycotina</taxon>
        <taxon>Leotiomycetes</taxon>
        <taxon>Helotiales</taxon>
        <taxon>Sclerotiniaceae</taxon>
        <taxon>Monilinia</taxon>
    </lineage>
</organism>
<dbReference type="InterPro" id="IPR001357">
    <property type="entry name" value="BRCT_dom"/>
</dbReference>
<comment type="similarity">
    <text evidence="2">Belongs to the DNA polymerase type-X family.</text>
</comment>
<feature type="region of interest" description="Disordered" evidence="16">
    <location>
        <begin position="432"/>
        <end position="466"/>
    </location>
</feature>
<protein>
    <recommendedName>
        <fullName evidence="4">DNA polymerase lambda</fullName>
        <ecNumber evidence="3">2.7.7.7</ecNumber>
    </recommendedName>
</protein>
<keyword evidence="10" id="KW-0239">DNA-directed DNA polymerase</keyword>
<dbReference type="Gene3D" id="1.10.150.110">
    <property type="entry name" value="DNA polymerase beta, N-terminal domain-like"/>
    <property type="match status" value="1"/>
</dbReference>
<dbReference type="OrthoDB" id="205514at2759"/>
<dbReference type="InterPro" id="IPR029398">
    <property type="entry name" value="PolB_thumb"/>
</dbReference>
<dbReference type="Pfam" id="PF14716">
    <property type="entry name" value="HHH_8"/>
    <property type="match status" value="1"/>
</dbReference>
<comment type="catalytic activity">
    <reaction evidence="14">
        <text>DNA(n) + a 2'-deoxyribonucleoside 5'-triphosphate = DNA(n+1) + diphosphate</text>
        <dbReference type="Rhea" id="RHEA:22508"/>
        <dbReference type="Rhea" id="RHEA-COMP:17339"/>
        <dbReference type="Rhea" id="RHEA-COMP:17340"/>
        <dbReference type="ChEBI" id="CHEBI:33019"/>
        <dbReference type="ChEBI" id="CHEBI:61560"/>
        <dbReference type="ChEBI" id="CHEBI:173112"/>
        <dbReference type="EC" id="2.7.7.7"/>
    </reaction>
</comment>
<dbReference type="PANTHER" id="PTHR11276">
    <property type="entry name" value="DNA POLYMERASE TYPE-X FAMILY MEMBER"/>
    <property type="match status" value="1"/>
</dbReference>
<dbReference type="PRINTS" id="PR00870">
    <property type="entry name" value="DNAPOLXBETA"/>
</dbReference>
<evidence type="ECO:0000256" key="8">
    <source>
        <dbReference type="ARBA" id="ARBA00022705"/>
    </source>
</evidence>
<dbReference type="Pfam" id="PF00533">
    <property type="entry name" value="BRCT"/>
    <property type="match status" value="1"/>
</dbReference>
<sequence>MSDKVAFFDQLYALHDSDSDSVGAPNESREFMKKCNKPILDPPVQREQSLLSPSPKEQDFAPPRKVYKQLLKNVPTLRRGHSEPRGGVSTAKGTVTGTAERSSESTRKRSGLRSETRGTASTGSSFEKETSSSLRSADSSTKRPNIDQRSISNSNSTSATLILTNSTGIASMLSKKRKGDTLNNGAAKKVASKEKPLKLVPEKDRVFKGLTFFFLPNDDKSPLRRARITKARERGATWVRDVNEPITHLIIDKSLTRKDVVAYLKVLPAGANMVNEEWLLDCIEQRYLYPPFGRKYLVKDPDAAIEKEQIPDTSTSQRSNKPPQLKAPNNKPNKWEYVPPKQTPERSQRSIPTVDPVPFPSASISQRLRQQEDPNELTEKSLQLLKEDSSEPIQPGFGILNEAIELARATEGVLDHDNSDDDLTSNFSEFYDTIDESDSGDDRRSPLKAPPRTRRAAPAGKGSLGNFQCMTGGTASGVPNPNDRTIEILSRMREYYERIGDQWRARSYLQACGQLKKQSTLIRTFDEAIVIPKIGQRIAKKIEEIVLTGRLLRLEHAEAEPDDKILKLFMGIYGVNYKIASKWISQSHRSFSDLMTHIRLTPSQRIGIEHYDDLQLRIPRDEVTALGQHITETAQILDPDIKITIGGSYRRGAKTSGDIDIIISKPNTTKTTQLTPFLSSLVKALTASQFLVAALSVPHNNEGSKWHGCCVLPSPSPSSPQPWRRIDFLLVPSSEIGAALIYFTGDDIFNRSMRLLAGKRGMRLNQRGLYRDVMRDRGSRKKVTEGTLVDGRDERRIFEVLGVPWREPEERVLH</sequence>
<dbReference type="AlphaFoldDB" id="A0A8A3P7M0"/>
<keyword evidence="12" id="KW-0234">DNA repair</keyword>
<keyword evidence="19" id="KW-1185">Reference proteome</keyword>
<evidence type="ECO:0000256" key="9">
    <source>
        <dbReference type="ARBA" id="ARBA00022763"/>
    </source>
</evidence>
<evidence type="ECO:0000256" key="2">
    <source>
        <dbReference type="ARBA" id="ARBA00008323"/>
    </source>
</evidence>
<evidence type="ECO:0000256" key="6">
    <source>
        <dbReference type="ARBA" id="ARBA00022679"/>
    </source>
</evidence>
<keyword evidence="8" id="KW-0235">DNA replication</keyword>
<dbReference type="PROSITE" id="PS00522">
    <property type="entry name" value="DNA_POLYMERASE_X"/>
    <property type="match status" value="1"/>
</dbReference>
<feature type="compositionally biased region" description="Polar residues" evidence="16">
    <location>
        <begin position="91"/>
        <end position="100"/>
    </location>
</feature>